<dbReference type="EMBL" id="CP097562">
    <property type="protein sequence ID" value="USF24522.1"/>
    <property type="molecule type" value="Genomic_DNA"/>
</dbReference>
<gene>
    <name evidence="1" type="ORF">N508_001609</name>
</gene>
<evidence type="ECO:0000313" key="2">
    <source>
        <dbReference type="Proteomes" id="UP000017429"/>
    </source>
</evidence>
<keyword evidence="2" id="KW-1185">Reference proteome</keyword>
<accession>V2QC25</accession>
<proteinExistence type="predicted"/>
<dbReference type="Proteomes" id="UP000017429">
    <property type="component" value="Chromosome"/>
</dbReference>
<dbReference type="KEGG" id="msch:N508_001609"/>
<reference evidence="1" key="1">
    <citation type="journal article" date="2014" name="Genome Announc.">
        <title>Draft genome sequences of the altered schaedler flora, a defined bacterial community from gnotobiotic mice.</title>
        <authorList>
            <person name="Wannemuehler M.J."/>
            <person name="Overstreet A.M."/>
            <person name="Ward D.V."/>
            <person name="Phillips G.J."/>
        </authorList>
    </citation>
    <scope>NUCLEOTIDE SEQUENCE</scope>
    <source>
        <strain evidence="1">ASF457</strain>
    </source>
</reference>
<evidence type="ECO:0000313" key="1">
    <source>
        <dbReference type="EMBL" id="USF24522.1"/>
    </source>
</evidence>
<reference evidence="1" key="2">
    <citation type="submission" date="2022-05" db="EMBL/GenBank/DDBJ databases">
        <authorList>
            <person name="Proctor A.L."/>
            <person name="Phillips G.J."/>
            <person name="Wannemuehler M.J."/>
        </authorList>
    </citation>
    <scope>NUCLEOTIDE SEQUENCE</scope>
    <source>
        <strain evidence="1">ASF457</strain>
    </source>
</reference>
<name>V2QC25_9BACT</name>
<dbReference type="AlphaFoldDB" id="V2QC25"/>
<reference evidence="1" key="3">
    <citation type="submission" date="2022-06" db="EMBL/GenBank/DDBJ databases">
        <title>Resources to Facilitate Use of the Altered Schaedler Flora (ASF) Mouse Model to Study Microbiome Function.</title>
        <authorList>
            <person name="Proctor A."/>
            <person name="Parvinroo S."/>
            <person name="Richie T."/>
            <person name="Jia X."/>
            <person name="Lee S.T.M."/>
            <person name="Karp P.D."/>
            <person name="Paley S."/>
            <person name="Kostic A.D."/>
            <person name="Pierre J.F."/>
            <person name="Wannemuehler M.J."/>
            <person name="Phillips G.J."/>
        </authorList>
    </citation>
    <scope>NUCLEOTIDE SEQUENCE</scope>
    <source>
        <strain evidence="1">ASF457</strain>
    </source>
</reference>
<organism evidence="1 2">
    <name type="scientific">Mucispirillum schaedleri ASF457</name>
    <dbReference type="NCBI Taxonomy" id="1379858"/>
    <lineage>
        <taxon>Bacteria</taxon>
        <taxon>Pseudomonadati</taxon>
        <taxon>Deferribacterota</taxon>
        <taxon>Deferribacteres</taxon>
        <taxon>Deferribacterales</taxon>
        <taxon>Mucispirillaceae</taxon>
        <taxon>Mucispirillum</taxon>
    </lineage>
</organism>
<sequence length="35" mass="4048">MDTTPKNRKNKHLNAFECYKLEGLLKSKVSVLEIV</sequence>
<protein>
    <submittedName>
        <fullName evidence="1">Uncharacterized protein</fullName>
    </submittedName>
</protein>